<accession>A0A445A4X9</accession>
<comment type="caution">
    <text evidence="1">The sequence shown here is derived from an EMBL/GenBank/DDBJ whole genome shotgun (WGS) entry which is preliminary data.</text>
</comment>
<dbReference type="EMBL" id="SDMP01000013">
    <property type="protein sequence ID" value="RYR21476.1"/>
    <property type="molecule type" value="Genomic_DNA"/>
</dbReference>
<evidence type="ECO:0000313" key="2">
    <source>
        <dbReference type="Proteomes" id="UP000289738"/>
    </source>
</evidence>
<dbReference type="AlphaFoldDB" id="A0A445A4X9"/>
<sequence length="137" mass="15882">MLYGKYDGVLLVAVAQDDNNNTLPVAFAIVESETTESCPSNTRYKWYIDALRGLSRELTNWASRFNKKIWLQHCDSSHRFGHMTTNLSECMNTVLKDMWYLPISAIVKCTYKRLHQLFVRKSREAQGQRVIIFLNGC</sequence>
<evidence type="ECO:0008006" key="3">
    <source>
        <dbReference type="Google" id="ProtNLM"/>
    </source>
</evidence>
<dbReference type="Proteomes" id="UP000289738">
    <property type="component" value="Chromosome B03"/>
</dbReference>
<keyword evidence="2" id="KW-1185">Reference proteome</keyword>
<evidence type="ECO:0000313" key="1">
    <source>
        <dbReference type="EMBL" id="RYR21476.1"/>
    </source>
</evidence>
<reference evidence="1 2" key="1">
    <citation type="submission" date="2019-01" db="EMBL/GenBank/DDBJ databases">
        <title>Sequencing of cultivated peanut Arachis hypogaea provides insights into genome evolution and oil improvement.</title>
        <authorList>
            <person name="Chen X."/>
        </authorList>
    </citation>
    <scope>NUCLEOTIDE SEQUENCE [LARGE SCALE GENOMIC DNA]</scope>
    <source>
        <strain evidence="2">cv. Fuhuasheng</strain>
        <tissue evidence="1">Leaves</tissue>
    </source>
</reference>
<proteinExistence type="predicted"/>
<protein>
    <recommendedName>
        <fullName evidence="3">MULE transposase domain-containing protein</fullName>
    </recommendedName>
</protein>
<gene>
    <name evidence="1" type="ORF">Ahy_B03g066778</name>
</gene>
<name>A0A445A4X9_ARAHY</name>
<organism evidence="1 2">
    <name type="scientific">Arachis hypogaea</name>
    <name type="common">Peanut</name>
    <dbReference type="NCBI Taxonomy" id="3818"/>
    <lineage>
        <taxon>Eukaryota</taxon>
        <taxon>Viridiplantae</taxon>
        <taxon>Streptophyta</taxon>
        <taxon>Embryophyta</taxon>
        <taxon>Tracheophyta</taxon>
        <taxon>Spermatophyta</taxon>
        <taxon>Magnoliopsida</taxon>
        <taxon>eudicotyledons</taxon>
        <taxon>Gunneridae</taxon>
        <taxon>Pentapetalae</taxon>
        <taxon>rosids</taxon>
        <taxon>fabids</taxon>
        <taxon>Fabales</taxon>
        <taxon>Fabaceae</taxon>
        <taxon>Papilionoideae</taxon>
        <taxon>50 kb inversion clade</taxon>
        <taxon>dalbergioids sensu lato</taxon>
        <taxon>Dalbergieae</taxon>
        <taxon>Pterocarpus clade</taxon>
        <taxon>Arachis</taxon>
    </lineage>
</organism>